<dbReference type="GO" id="GO:0008198">
    <property type="term" value="F:ferrous iron binding"/>
    <property type="evidence" value="ECO:0007669"/>
    <property type="project" value="InterPro"/>
</dbReference>
<evidence type="ECO:0000259" key="1">
    <source>
        <dbReference type="Pfam" id="PF02900"/>
    </source>
</evidence>
<dbReference type="OrthoDB" id="8673673at2"/>
<evidence type="ECO:0000313" key="2">
    <source>
        <dbReference type="EMBL" id="TQL57982.1"/>
    </source>
</evidence>
<dbReference type="Gene3D" id="3.40.830.10">
    <property type="entry name" value="LigB-like"/>
    <property type="match status" value="1"/>
</dbReference>
<dbReference type="AlphaFoldDB" id="A0A542ZCA2"/>
<organism evidence="2 3">
    <name type="scientific">Propioniferax innocua</name>
    <dbReference type="NCBI Taxonomy" id="1753"/>
    <lineage>
        <taxon>Bacteria</taxon>
        <taxon>Bacillati</taxon>
        <taxon>Actinomycetota</taxon>
        <taxon>Actinomycetes</taxon>
        <taxon>Propionibacteriales</taxon>
        <taxon>Propionibacteriaceae</taxon>
        <taxon>Propioniferax</taxon>
    </lineage>
</organism>
<name>A0A542ZCA2_9ACTN</name>
<keyword evidence="2" id="KW-0223">Dioxygenase</keyword>
<sequence>MADIVMAYSSAHAPMMSANPESAQPEMAERFFAGLHEAESRALALEPQAVVMVSGEHFTNFFLDNLPQVSVGLGETHLGPVEKWLGIDRVQVPGAPELAEHILAGTIARGHMPGLSHDLTVDHGFMTVYHSLSPDASLPLVPMIMNCTYEPLMTLRHCWNFGIALGQAIRAHDGLERVLLVGAGGPSHFVGEPRVGDIDIDFDLWFLRRLEQGCPPDLLDIGNEELMLAGNGTGEIRAWVTVAGAMSPEAGAPPITTTAVAYEPIHEWINGMGVAVHEVDGTIGDGPATSIFSADGRQGGTR</sequence>
<dbReference type="RefSeq" id="WP_142093795.1">
    <property type="nucleotide sequence ID" value="NZ_BAAAMD010000004.1"/>
</dbReference>
<dbReference type="GO" id="GO:0016702">
    <property type="term" value="F:oxidoreductase activity, acting on single donors with incorporation of molecular oxygen, incorporation of two atoms of oxygen"/>
    <property type="evidence" value="ECO:0007669"/>
    <property type="project" value="UniProtKB-ARBA"/>
</dbReference>
<dbReference type="SUPFAM" id="SSF53213">
    <property type="entry name" value="LigB-like"/>
    <property type="match status" value="1"/>
</dbReference>
<dbReference type="Pfam" id="PF02900">
    <property type="entry name" value="LigB"/>
    <property type="match status" value="1"/>
</dbReference>
<keyword evidence="3" id="KW-1185">Reference proteome</keyword>
<dbReference type="InterPro" id="IPR004183">
    <property type="entry name" value="Xdiol_dOase_suB"/>
</dbReference>
<keyword evidence="2" id="KW-0560">Oxidoreductase</keyword>
<dbReference type="EMBL" id="VFOR01000002">
    <property type="protein sequence ID" value="TQL57982.1"/>
    <property type="molecule type" value="Genomic_DNA"/>
</dbReference>
<dbReference type="Proteomes" id="UP000316196">
    <property type="component" value="Unassembled WGS sequence"/>
</dbReference>
<gene>
    <name evidence="2" type="ORF">FB460_1832</name>
</gene>
<dbReference type="CDD" id="cd07359">
    <property type="entry name" value="PCA_45_Doxase_B_like"/>
    <property type="match status" value="1"/>
</dbReference>
<accession>A0A542ZCA2</accession>
<protein>
    <submittedName>
        <fullName evidence="2">Protocatechuate 4,5-dioxygenase beta chain/2,3-dihydroxyphenylpropionate 1,2-dioxygenase</fullName>
    </submittedName>
</protein>
<comment type="caution">
    <text evidence="2">The sequence shown here is derived from an EMBL/GenBank/DDBJ whole genome shotgun (WGS) entry which is preliminary data.</text>
</comment>
<proteinExistence type="predicted"/>
<feature type="domain" description="Extradiol ring-cleavage dioxygenase class III enzyme subunit B" evidence="1">
    <location>
        <begin position="7"/>
        <end position="271"/>
    </location>
</feature>
<reference evidence="2 3" key="1">
    <citation type="submission" date="2019-06" db="EMBL/GenBank/DDBJ databases">
        <title>Sequencing the genomes of 1000 actinobacteria strains.</title>
        <authorList>
            <person name="Klenk H.-P."/>
        </authorList>
    </citation>
    <scope>NUCLEOTIDE SEQUENCE [LARGE SCALE GENOMIC DNA]</scope>
    <source>
        <strain evidence="2 3">DSM 8251</strain>
    </source>
</reference>
<evidence type="ECO:0000313" key="3">
    <source>
        <dbReference type="Proteomes" id="UP000316196"/>
    </source>
</evidence>